<dbReference type="WBParaSite" id="GPLIN_000120000">
    <property type="protein sequence ID" value="GPLIN_000120000"/>
    <property type="gene ID" value="GPLIN_000120000"/>
</dbReference>
<proteinExistence type="predicted"/>
<protein>
    <submittedName>
        <fullName evidence="3">PfkB domain-containing protein</fullName>
    </submittedName>
</protein>
<keyword evidence="2" id="KW-1185">Reference proteome</keyword>
<feature type="domain" description="Carbohydrate kinase PfkB" evidence="1">
    <location>
        <begin position="76"/>
        <end position="121"/>
    </location>
</feature>
<evidence type="ECO:0000259" key="1">
    <source>
        <dbReference type="Pfam" id="PF00294"/>
    </source>
</evidence>
<sequence>MRQTVPKWLFNWADRIRHFSLVPFPTEMHCLRSWKTMRECASQFHDKFGAHHSIVICPWGEKSPDLRTIENLIGPGRVVDTLAAGDCFIAGTVHFLNAGNGLLKALKKATFLACESVGQRGLWD</sequence>
<accession>A0A183BKR9</accession>
<dbReference type="Gene3D" id="3.40.1190.20">
    <property type="match status" value="1"/>
</dbReference>
<dbReference type="InterPro" id="IPR029056">
    <property type="entry name" value="Ribokinase-like"/>
</dbReference>
<reference evidence="2" key="2">
    <citation type="submission" date="2014-05" db="EMBL/GenBank/DDBJ databases">
        <title>The genome and life-stage specific transcriptomes of Globodera pallida elucidate key aspects of plant parasitism by a cyst nematode.</title>
        <authorList>
            <person name="Cotton J.A."/>
            <person name="Lilley C.J."/>
            <person name="Jones L.M."/>
            <person name="Kikuchi T."/>
            <person name="Reid A.J."/>
            <person name="Thorpe P."/>
            <person name="Tsai I.J."/>
            <person name="Beasley H."/>
            <person name="Blok V."/>
            <person name="Cock P.J.A."/>
            <person name="Van den Akker S.E."/>
            <person name="Holroyd N."/>
            <person name="Hunt M."/>
            <person name="Mantelin S."/>
            <person name="Naghra H."/>
            <person name="Pain A."/>
            <person name="Palomares-Rius J.E."/>
            <person name="Zarowiecki M."/>
            <person name="Berriman M."/>
            <person name="Jones J.T."/>
            <person name="Urwin P.E."/>
        </authorList>
    </citation>
    <scope>NUCLEOTIDE SEQUENCE [LARGE SCALE GENOMIC DNA]</scope>
    <source>
        <strain evidence="2">Lindley</strain>
    </source>
</reference>
<evidence type="ECO:0000313" key="3">
    <source>
        <dbReference type="WBParaSite" id="GPLIN_000120000"/>
    </source>
</evidence>
<reference evidence="2" key="1">
    <citation type="submission" date="2013-12" db="EMBL/GenBank/DDBJ databases">
        <authorList>
            <person name="Aslett M."/>
        </authorList>
    </citation>
    <scope>NUCLEOTIDE SEQUENCE [LARGE SCALE GENOMIC DNA]</scope>
    <source>
        <strain evidence="2">Lindley</strain>
    </source>
</reference>
<name>A0A183BKR9_GLOPA</name>
<dbReference type="AlphaFoldDB" id="A0A183BKR9"/>
<reference evidence="3" key="3">
    <citation type="submission" date="2016-06" db="UniProtKB">
        <authorList>
            <consortium name="WormBaseParasite"/>
        </authorList>
    </citation>
    <scope>IDENTIFICATION</scope>
</reference>
<organism evidence="2 3">
    <name type="scientific">Globodera pallida</name>
    <name type="common">Potato cyst nematode worm</name>
    <name type="synonym">Heterodera pallida</name>
    <dbReference type="NCBI Taxonomy" id="36090"/>
    <lineage>
        <taxon>Eukaryota</taxon>
        <taxon>Metazoa</taxon>
        <taxon>Ecdysozoa</taxon>
        <taxon>Nematoda</taxon>
        <taxon>Chromadorea</taxon>
        <taxon>Rhabditida</taxon>
        <taxon>Tylenchina</taxon>
        <taxon>Tylenchomorpha</taxon>
        <taxon>Tylenchoidea</taxon>
        <taxon>Heteroderidae</taxon>
        <taxon>Heteroderinae</taxon>
        <taxon>Globodera</taxon>
    </lineage>
</organism>
<dbReference type="Proteomes" id="UP000050741">
    <property type="component" value="Unassembled WGS sequence"/>
</dbReference>
<evidence type="ECO:0000313" key="2">
    <source>
        <dbReference type="Proteomes" id="UP000050741"/>
    </source>
</evidence>
<dbReference type="SUPFAM" id="SSF53613">
    <property type="entry name" value="Ribokinase-like"/>
    <property type="match status" value="1"/>
</dbReference>
<dbReference type="GO" id="GO:0006796">
    <property type="term" value="P:phosphate-containing compound metabolic process"/>
    <property type="evidence" value="ECO:0007669"/>
    <property type="project" value="UniProtKB-ARBA"/>
</dbReference>
<dbReference type="InterPro" id="IPR011611">
    <property type="entry name" value="PfkB_dom"/>
</dbReference>
<dbReference type="Pfam" id="PF00294">
    <property type="entry name" value="PfkB"/>
    <property type="match status" value="1"/>
</dbReference>